<accession>W9H922</accession>
<name>W9H922_9PROT</name>
<dbReference type="RefSeq" id="WP_037449834.1">
    <property type="nucleotide sequence ID" value="NZ_AVFL01000005.1"/>
</dbReference>
<keyword evidence="3" id="KW-1185">Reference proteome</keyword>
<evidence type="ECO:0000256" key="1">
    <source>
        <dbReference type="SAM" id="SignalP"/>
    </source>
</evidence>
<organism evidence="2 3">
    <name type="scientific">Skermanella stibiiresistens SB22</name>
    <dbReference type="NCBI Taxonomy" id="1385369"/>
    <lineage>
        <taxon>Bacteria</taxon>
        <taxon>Pseudomonadati</taxon>
        <taxon>Pseudomonadota</taxon>
        <taxon>Alphaproteobacteria</taxon>
        <taxon>Rhodospirillales</taxon>
        <taxon>Azospirillaceae</taxon>
        <taxon>Skermanella</taxon>
    </lineage>
</organism>
<dbReference type="AlphaFoldDB" id="W9H922"/>
<reference evidence="2 3" key="1">
    <citation type="submission" date="2013-08" db="EMBL/GenBank/DDBJ databases">
        <title>The genome sequence of Skermanella stibiiresistens.</title>
        <authorList>
            <person name="Zhu W."/>
            <person name="Wang G."/>
        </authorList>
    </citation>
    <scope>NUCLEOTIDE SEQUENCE [LARGE SCALE GENOMIC DNA]</scope>
    <source>
        <strain evidence="2 3">SB22</strain>
    </source>
</reference>
<protein>
    <submittedName>
        <fullName evidence="2">Uncharacterized protein</fullName>
    </submittedName>
</protein>
<evidence type="ECO:0000313" key="3">
    <source>
        <dbReference type="Proteomes" id="UP000019486"/>
    </source>
</evidence>
<comment type="caution">
    <text evidence="2">The sequence shown here is derived from an EMBL/GenBank/DDBJ whole genome shotgun (WGS) entry which is preliminary data.</text>
</comment>
<evidence type="ECO:0000313" key="2">
    <source>
        <dbReference type="EMBL" id="EWY41226.1"/>
    </source>
</evidence>
<dbReference type="OrthoDB" id="6159094at2"/>
<dbReference type="Proteomes" id="UP000019486">
    <property type="component" value="Unassembled WGS sequence"/>
</dbReference>
<feature type="signal peptide" evidence="1">
    <location>
        <begin position="1"/>
        <end position="29"/>
    </location>
</feature>
<dbReference type="STRING" id="1385369.N825_30700"/>
<feature type="chain" id="PRO_5004923531" evidence="1">
    <location>
        <begin position="30"/>
        <end position="213"/>
    </location>
</feature>
<keyword evidence="1" id="KW-0732">Signal</keyword>
<sequence>MRFEFSMRGGLKLCALAACLAAPAIPAVAQTRVDTPPDWPCVQVFVPTLSPATIWAGPPVEDHLKTWADNSDIASLAPKVLSRSTSDDDATAAVESFAQSLKANRNETLTALFAGIFDEANRARSRAIDAIRKFDGAQKAQIASMTRTVTELDQARTASPRDEAKVRELSDRLAWQRRIIEERHRSQGALCEQPVIVERRVGQLARAIANEMD</sequence>
<proteinExistence type="predicted"/>
<dbReference type="EMBL" id="AVFL01000005">
    <property type="protein sequence ID" value="EWY41226.1"/>
    <property type="molecule type" value="Genomic_DNA"/>
</dbReference>
<gene>
    <name evidence="2" type="ORF">N825_30700</name>
</gene>